<evidence type="ECO:0000256" key="2">
    <source>
        <dbReference type="ARBA" id="ARBA00004273"/>
    </source>
</evidence>
<evidence type="ECO:0000256" key="4">
    <source>
        <dbReference type="ARBA" id="ARBA00007393"/>
    </source>
</evidence>
<evidence type="ECO:0000256" key="3">
    <source>
        <dbReference type="ARBA" id="ARBA00004304"/>
    </source>
</evidence>
<evidence type="ECO:0000256" key="8">
    <source>
        <dbReference type="ARBA" id="ARBA00022660"/>
    </source>
</evidence>
<reference evidence="19" key="1">
    <citation type="submission" date="2013-03" db="EMBL/GenBank/DDBJ databases">
        <title>The Genome Sequence of Anopheles dirus WRAIR2.</title>
        <authorList>
            <consortium name="The Broad Institute Genomics Platform"/>
            <person name="Neafsey D.E."/>
            <person name="Walton C."/>
            <person name="Walker B."/>
            <person name="Young S.K."/>
            <person name="Zeng Q."/>
            <person name="Gargeya S."/>
            <person name="Fitzgerald M."/>
            <person name="Haas B."/>
            <person name="Abouelleil A."/>
            <person name="Allen A.W."/>
            <person name="Alvarado L."/>
            <person name="Arachchi H.M."/>
            <person name="Berlin A.M."/>
            <person name="Chapman S.B."/>
            <person name="Gainer-Dewar J."/>
            <person name="Goldberg J."/>
            <person name="Griggs A."/>
            <person name="Gujja S."/>
            <person name="Hansen M."/>
            <person name="Howarth C."/>
            <person name="Imamovic A."/>
            <person name="Ireland A."/>
            <person name="Larimer J."/>
            <person name="McCowan C."/>
            <person name="Murphy C."/>
            <person name="Pearson M."/>
            <person name="Poon T.W."/>
            <person name="Priest M."/>
            <person name="Roberts A."/>
            <person name="Saif S."/>
            <person name="Shea T."/>
            <person name="Sisk P."/>
            <person name="Sykes S."/>
            <person name="Wortman J."/>
            <person name="Nusbaum C."/>
            <person name="Birren B."/>
        </authorList>
    </citation>
    <scope>NUCLEOTIDE SEQUENCE [LARGE SCALE GENOMIC DNA]</scope>
    <source>
        <strain evidence="19">WRAIR2</strain>
    </source>
</reference>
<comment type="similarity">
    <text evidence="4">Belongs to the complex I NDUFB1 subunit family.</text>
</comment>
<keyword evidence="19" id="KW-1185">Reference proteome</keyword>
<accession>A0A182N133</accession>
<dbReference type="InterPro" id="IPR012575">
    <property type="entry name" value="NDUB1"/>
</dbReference>
<evidence type="ECO:0000256" key="15">
    <source>
        <dbReference type="ARBA" id="ARBA00030377"/>
    </source>
</evidence>
<keyword evidence="9 17" id="KW-0812">Transmembrane</keyword>
<sequence>MIRHFWNRYKVVIIFPALAFGSIAADYNYTRQWKKARQQLQHTLSYLWSVVPLFGFGVGWFLDRKETERMTMFRDKSALYGRTLKEGEKPSWP</sequence>
<comment type="function">
    <text evidence="1">Accessory subunit of the mitochondrial membrane respiratory chain NADH dehydrogenase (Complex I) that is believed not to be involved in catalysis. Complex I functions in the transfer of electrons from NADH to the respiratory chain. The immediate electron acceptor for the enzyme is believed to be ubiquinone.</text>
</comment>
<feature type="transmembrane region" description="Helical" evidence="17">
    <location>
        <begin position="43"/>
        <end position="62"/>
    </location>
</feature>
<evidence type="ECO:0000256" key="16">
    <source>
        <dbReference type="ARBA" id="ARBA00033364"/>
    </source>
</evidence>
<keyword evidence="7" id="KW-0813">Transport</keyword>
<dbReference type="Proteomes" id="UP000075884">
    <property type="component" value="Unassembled WGS sequence"/>
</dbReference>
<proteinExistence type="inferred from homology"/>
<evidence type="ECO:0000256" key="7">
    <source>
        <dbReference type="ARBA" id="ARBA00022448"/>
    </source>
</evidence>
<dbReference type="PANTHER" id="PTHR15222:SF2">
    <property type="entry name" value="NADH DEHYDROGENASE [UBIQUINONE] 1 BETA SUBCOMPLEX SUBUNIT 1"/>
    <property type="match status" value="1"/>
</dbReference>
<evidence type="ECO:0000256" key="13">
    <source>
        <dbReference type="ARBA" id="ARBA00023128"/>
    </source>
</evidence>
<dbReference type="STRING" id="7168.A0A182N133"/>
<evidence type="ECO:0000256" key="9">
    <source>
        <dbReference type="ARBA" id="ARBA00022692"/>
    </source>
</evidence>
<evidence type="ECO:0000256" key="14">
    <source>
        <dbReference type="ARBA" id="ARBA00023136"/>
    </source>
</evidence>
<keyword evidence="13" id="KW-0496">Mitochondrion</keyword>
<keyword evidence="14 17" id="KW-0472">Membrane</keyword>
<comment type="subunit">
    <text evidence="5">Complex I is composed of 45 different subunits.</text>
</comment>
<evidence type="ECO:0000256" key="6">
    <source>
        <dbReference type="ARBA" id="ARBA00018678"/>
    </source>
</evidence>
<comment type="subcellular location">
    <subcellularLocation>
        <location evidence="2">Mitochondrion inner membrane</location>
    </subcellularLocation>
    <subcellularLocation>
        <location evidence="3">Mitochondrion membrane</location>
        <topology evidence="3">Single-pass membrane protein</topology>
    </subcellularLocation>
</comment>
<evidence type="ECO:0000256" key="5">
    <source>
        <dbReference type="ARBA" id="ARBA00011533"/>
    </source>
</evidence>
<evidence type="ECO:0000256" key="10">
    <source>
        <dbReference type="ARBA" id="ARBA00022792"/>
    </source>
</evidence>
<keyword evidence="8" id="KW-0679">Respiratory chain</keyword>
<evidence type="ECO:0000256" key="17">
    <source>
        <dbReference type="SAM" id="Phobius"/>
    </source>
</evidence>
<evidence type="ECO:0000256" key="12">
    <source>
        <dbReference type="ARBA" id="ARBA00022989"/>
    </source>
</evidence>
<dbReference type="EnsemblMetazoa" id="ADIR001341-RA">
    <property type="protein sequence ID" value="ADIR001341-PA"/>
    <property type="gene ID" value="ADIR001341"/>
</dbReference>
<evidence type="ECO:0000313" key="18">
    <source>
        <dbReference type="EnsemblMetazoa" id="ADIR001341-PA"/>
    </source>
</evidence>
<dbReference type="AlphaFoldDB" id="A0A182N133"/>
<reference evidence="18" key="2">
    <citation type="submission" date="2020-05" db="UniProtKB">
        <authorList>
            <consortium name="EnsemblMetazoa"/>
        </authorList>
    </citation>
    <scope>IDENTIFICATION</scope>
    <source>
        <strain evidence="18">WRAIR2</strain>
    </source>
</reference>
<name>A0A182N133_9DIPT</name>
<dbReference type="VEuPathDB" id="VectorBase:ADIR001341"/>
<keyword evidence="11" id="KW-0249">Electron transport</keyword>
<keyword evidence="12 17" id="KW-1133">Transmembrane helix</keyword>
<protein>
    <recommendedName>
        <fullName evidence="6">NADH dehydrogenase [ubiquinone] 1 beta subcomplex subunit 1</fullName>
    </recommendedName>
    <alternativeName>
        <fullName evidence="16">Complex I-MNLL</fullName>
    </alternativeName>
    <alternativeName>
        <fullName evidence="15">NADH-ubiquinone oxidoreductase MNLL subunit</fullName>
    </alternativeName>
</protein>
<evidence type="ECO:0000256" key="1">
    <source>
        <dbReference type="ARBA" id="ARBA00003335"/>
    </source>
</evidence>
<keyword evidence="10" id="KW-0999">Mitochondrion inner membrane</keyword>
<organism evidence="18 19">
    <name type="scientific">Anopheles dirus</name>
    <dbReference type="NCBI Taxonomy" id="7168"/>
    <lineage>
        <taxon>Eukaryota</taxon>
        <taxon>Metazoa</taxon>
        <taxon>Ecdysozoa</taxon>
        <taxon>Arthropoda</taxon>
        <taxon>Hexapoda</taxon>
        <taxon>Insecta</taxon>
        <taxon>Pterygota</taxon>
        <taxon>Neoptera</taxon>
        <taxon>Endopterygota</taxon>
        <taxon>Diptera</taxon>
        <taxon>Nematocera</taxon>
        <taxon>Culicoidea</taxon>
        <taxon>Culicidae</taxon>
        <taxon>Anophelinae</taxon>
        <taxon>Anopheles</taxon>
    </lineage>
</organism>
<dbReference type="Pfam" id="PF08040">
    <property type="entry name" value="NADH_oxidored"/>
    <property type="match status" value="1"/>
</dbReference>
<evidence type="ECO:0000313" key="19">
    <source>
        <dbReference type="Proteomes" id="UP000075884"/>
    </source>
</evidence>
<dbReference type="GO" id="GO:0005743">
    <property type="term" value="C:mitochondrial inner membrane"/>
    <property type="evidence" value="ECO:0007669"/>
    <property type="project" value="UniProtKB-SubCell"/>
</dbReference>
<evidence type="ECO:0000256" key="11">
    <source>
        <dbReference type="ARBA" id="ARBA00022982"/>
    </source>
</evidence>
<dbReference type="PANTHER" id="PTHR15222">
    <property type="entry name" value="NADH DEHYDROGENASE [UBIQUINONE] 1 BETA SUBCOMPLEX SUBUNIT 1"/>
    <property type="match status" value="1"/>
</dbReference>